<feature type="transmembrane region" description="Helical" evidence="2">
    <location>
        <begin position="862"/>
        <end position="882"/>
    </location>
</feature>
<dbReference type="InterPro" id="IPR002656">
    <property type="entry name" value="Acyl_transf_3_dom"/>
</dbReference>
<keyword evidence="2" id="KW-1133">Transmembrane helix</keyword>
<accession>A0AA88YF73</accession>
<keyword evidence="2" id="KW-0472">Membrane</keyword>
<dbReference type="EMBL" id="VSWD01000004">
    <property type="protein sequence ID" value="KAK3104354.1"/>
    <property type="molecule type" value="Genomic_DNA"/>
</dbReference>
<name>A0AA88YF73_PINIB</name>
<feature type="signal peptide" evidence="3">
    <location>
        <begin position="1"/>
        <end position="28"/>
    </location>
</feature>
<feature type="transmembrane region" description="Helical" evidence="2">
    <location>
        <begin position="1081"/>
        <end position="1103"/>
    </location>
</feature>
<evidence type="ECO:0000259" key="4">
    <source>
        <dbReference type="SMART" id="SM00703"/>
    </source>
</evidence>
<organism evidence="5 6">
    <name type="scientific">Pinctada imbricata</name>
    <name type="common">Atlantic pearl-oyster</name>
    <name type="synonym">Pinctada martensii</name>
    <dbReference type="NCBI Taxonomy" id="66713"/>
    <lineage>
        <taxon>Eukaryota</taxon>
        <taxon>Metazoa</taxon>
        <taxon>Spiralia</taxon>
        <taxon>Lophotrochozoa</taxon>
        <taxon>Mollusca</taxon>
        <taxon>Bivalvia</taxon>
        <taxon>Autobranchia</taxon>
        <taxon>Pteriomorphia</taxon>
        <taxon>Pterioida</taxon>
        <taxon>Pterioidea</taxon>
        <taxon>Pteriidae</taxon>
        <taxon>Pinctada</taxon>
    </lineage>
</organism>
<evidence type="ECO:0000256" key="3">
    <source>
        <dbReference type="SAM" id="SignalP"/>
    </source>
</evidence>
<feature type="domain" description="Nose resistant-to-fluoxetine protein N-terminal" evidence="4">
    <location>
        <begin position="408"/>
        <end position="546"/>
    </location>
</feature>
<evidence type="ECO:0000313" key="5">
    <source>
        <dbReference type="EMBL" id="KAK3104354.1"/>
    </source>
</evidence>
<dbReference type="Pfam" id="PF20146">
    <property type="entry name" value="NRF"/>
    <property type="match status" value="1"/>
</dbReference>
<protein>
    <recommendedName>
        <fullName evidence="4">Nose resistant-to-fluoxetine protein N-terminal domain-containing protein</fullName>
    </recommendedName>
</protein>
<feature type="transmembrane region" description="Helical" evidence="2">
    <location>
        <begin position="1051"/>
        <end position="1069"/>
    </location>
</feature>
<evidence type="ECO:0000256" key="2">
    <source>
        <dbReference type="SAM" id="Phobius"/>
    </source>
</evidence>
<keyword evidence="6" id="KW-1185">Reference proteome</keyword>
<dbReference type="Pfam" id="PF01757">
    <property type="entry name" value="Acyl_transf_3"/>
    <property type="match status" value="1"/>
</dbReference>
<dbReference type="GO" id="GO:0016747">
    <property type="term" value="F:acyltransferase activity, transferring groups other than amino-acyl groups"/>
    <property type="evidence" value="ECO:0007669"/>
    <property type="project" value="InterPro"/>
</dbReference>
<dbReference type="PANTHER" id="PTHR11161:SF0">
    <property type="entry name" value="O-ACYLTRANSFERASE LIKE PROTEIN"/>
    <property type="match status" value="1"/>
</dbReference>
<comment type="caution">
    <text evidence="5">The sequence shown here is derived from an EMBL/GenBank/DDBJ whole genome shotgun (WGS) entry which is preliminary data.</text>
</comment>
<dbReference type="SMART" id="SM00703">
    <property type="entry name" value="NRF"/>
    <property type="match status" value="1"/>
</dbReference>
<feature type="transmembrane region" description="Helical" evidence="2">
    <location>
        <begin position="927"/>
        <end position="950"/>
    </location>
</feature>
<dbReference type="InterPro" id="IPR006621">
    <property type="entry name" value="Nose-resist-to-fluoxetine_N"/>
</dbReference>
<reference evidence="5" key="1">
    <citation type="submission" date="2019-08" db="EMBL/GenBank/DDBJ databases">
        <title>The improved chromosome-level genome for the pearl oyster Pinctada fucata martensii using PacBio sequencing and Hi-C.</title>
        <authorList>
            <person name="Zheng Z."/>
        </authorList>
    </citation>
    <scope>NUCLEOTIDE SEQUENCE</scope>
    <source>
        <strain evidence="5">ZZ-2019</strain>
        <tissue evidence="5">Adductor muscle</tissue>
    </source>
</reference>
<evidence type="ECO:0000256" key="1">
    <source>
        <dbReference type="SAM" id="MobiDB-lite"/>
    </source>
</evidence>
<keyword evidence="3" id="KW-0732">Signal</keyword>
<proteinExistence type="predicted"/>
<dbReference type="PANTHER" id="PTHR11161">
    <property type="entry name" value="O-ACYLTRANSFERASE"/>
    <property type="match status" value="1"/>
</dbReference>
<feature type="chain" id="PRO_5041692561" description="Nose resistant-to-fluoxetine protein N-terminal domain-containing protein" evidence="3">
    <location>
        <begin position="29"/>
        <end position="1123"/>
    </location>
</feature>
<sequence length="1123" mass="125338">MALVKWFAATAMVCVGLTLVLHAPRCQAQFDATTINALKDMPLKDKIAFIADLLYRNPALFGKLENILYAAFPLISNINLNPPLGQAMLAWLLDEIPALLQNELFLNVTLVVVDDLNKVNLTGVNMTDLDAFLDGFFARLDLYNLVKDVAVVICKPIFLERGLREELYAPTVAKSIELLEVFIRDYSERVIHVVIDVINDVNMTDYEMIQSGNVDNQTQSRSRRSVPQMDQTELAKYGKEVQKRLSLVTLGKEVLLNMSDVIGPYAAAIGLKPALIAPVLHGALDFGEDFMKTQLPSLASTVVQEINKVNVQGLNQSNPKEFFVDIGMRAAPALVSKLPVSVVIAGKQVFENINETALILQDAARMPNETSSLNGFLNLDIVNLAKQILLAKTARQYFPKATSQKGMSDMCYDDVMDYIDALLMGNKWAVEMFDATGKPPTGTLTGNLHFIGSYDQCLNIKYEAGGNGPLKSNSGKYCRAMFNIPQYILTTILGYTGPFDTHGVPLTLSLGLCLPSSCQPDDIQYLAQLGPLESLSLETLGAECSKTFDPSDDTDTIIFMCIAGIIVLLTAVSTLIHVICYHDDNHVVLLSKHSAHDNPTYERGMAETNVDSTNHYDHLQQNGHVQNGKPNGKVYEHVDDDMERGSCHSDEVTKPGEGKPKQYNHDQTNEGFKRQILKSFSLYKNVPSTLSFDREEGEVTCIHGIRVMSLALIVLGNSFLYVSLPLTGSPVSANLLDALDYLKMFTFQAVLSAPLATDTFFLISGCLVAKKFMERTEKAGKLDISKGFIAFYIHKYIRITPVYLIILIGYSRLYHYVGDGPMYPQTLPVADICKDTWWRHIIYANNLWGTEGNDAFHQCMPWSWFLACLMQFFLITPFLMVLFLMSKKLGTLCVSLLLLAGTVASALKEREFKGDILTTSSDGGAYWNNVFITPWCRVAPYCVGILLGYILYRVNNLHINKIIAAIVWFLSIGVCVSIVYSTFSKNQAGGHEWTDLQQQVYEALTRPAWALAVAWIIYACHNDLGGKNFILIFRFINGILSWNGFLPLSRLTFVAYLLHPIIMVLFVYTKRVLVYANNIEMIYMFLGHMILSYGGALMLSVLFERPFLNLERAIKKARSLLRD</sequence>
<feature type="transmembrane region" description="Helical" evidence="2">
    <location>
        <begin position="704"/>
        <end position="724"/>
    </location>
</feature>
<dbReference type="InterPro" id="IPR052728">
    <property type="entry name" value="O2_lipid_transport_reg"/>
</dbReference>
<feature type="transmembrane region" description="Helical" evidence="2">
    <location>
        <begin position="962"/>
        <end position="983"/>
    </location>
</feature>
<feature type="transmembrane region" description="Helical" evidence="2">
    <location>
        <begin position="557"/>
        <end position="581"/>
    </location>
</feature>
<feature type="transmembrane region" description="Helical" evidence="2">
    <location>
        <begin position="789"/>
        <end position="810"/>
    </location>
</feature>
<keyword evidence="2" id="KW-0812">Transmembrane</keyword>
<dbReference type="Proteomes" id="UP001186944">
    <property type="component" value="Unassembled WGS sequence"/>
</dbReference>
<gene>
    <name evidence="5" type="ORF">FSP39_000152</name>
</gene>
<feature type="region of interest" description="Disordered" evidence="1">
    <location>
        <begin position="643"/>
        <end position="667"/>
    </location>
</feature>
<feature type="transmembrane region" description="Helical" evidence="2">
    <location>
        <begin position="744"/>
        <end position="768"/>
    </location>
</feature>
<dbReference type="AlphaFoldDB" id="A0AA88YF73"/>
<feature type="transmembrane region" description="Helical" evidence="2">
    <location>
        <begin position="889"/>
        <end position="907"/>
    </location>
</feature>
<evidence type="ECO:0000313" key="6">
    <source>
        <dbReference type="Proteomes" id="UP001186944"/>
    </source>
</evidence>